<evidence type="ECO:0000313" key="1">
    <source>
        <dbReference type="EMBL" id="CAB4643208.1"/>
    </source>
</evidence>
<dbReference type="InterPro" id="IPR006357">
    <property type="entry name" value="HAD-SF_hydro_IIA"/>
</dbReference>
<dbReference type="Pfam" id="PF13344">
    <property type="entry name" value="Hydrolase_6"/>
    <property type="match status" value="1"/>
</dbReference>
<dbReference type="SUPFAM" id="SSF56784">
    <property type="entry name" value="HAD-like"/>
    <property type="match status" value="1"/>
</dbReference>
<reference evidence="2" key="1">
    <citation type="submission" date="2020-05" db="EMBL/GenBank/DDBJ databases">
        <authorList>
            <person name="Chiriac C."/>
            <person name="Salcher M."/>
            <person name="Ghai R."/>
            <person name="Kavagutti S V."/>
        </authorList>
    </citation>
    <scope>NUCLEOTIDE SEQUENCE</scope>
</reference>
<dbReference type="NCBIfam" id="TIGR01460">
    <property type="entry name" value="HAD-SF-IIA"/>
    <property type="match status" value="1"/>
</dbReference>
<dbReference type="InterPro" id="IPR036412">
    <property type="entry name" value="HAD-like_sf"/>
</dbReference>
<dbReference type="EMBL" id="CAEZWD010000014">
    <property type="protein sequence ID" value="CAB4643208.1"/>
    <property type="molecule type" value="Genomic_DNA"/>
</dbReference>
<dbReference type="EMBL" id="CAEZWI010000048">
    <property type="protein sequence ID" value="CAB4651320.1"/>
    <property type="molecule type" value="Genomic_DNA"/>
</dbReference>
<sequence>MSSFKSASPILAKAYDTALLDLDGVVYIGDDAVQGVIGALNQAHDDFGMTLTCVTNNASRSPQRVAQHLRELGLAVTSEDVVTSAQAGAAELAKLIPQGSNVFVLGSKDLAREVELVGLNPSHDVSLTYDAMIQGYWPDMPFRMLEFAASVLQTGVLWVATNMDMTIPTPTGVAPGNGTIVTALGETVNRTPTLVAGKPQVPLMQQSIDRTNAKRPLVIGDRLDTDIHGANNVGIDSLLVLSGVTTIEEILTAPIELRPTYLAWDASAVLAEQNGTETTDHVTTCGGWKVANGDLLGQGDGLDAVAAIAVAHWNDDISLDLGLQALSGIGLEVR</sequence>
<protein>
    <submittedName>
        <fullName evidence="2">Unannotated protein</fullName>
    </submittedName>
</protein>
<dbReference type="AlphaFoldDB" id="A0A6J6KNG1"/>
<dbReference type="GO" id="GO:0016791">
    <property type="term" value="F:phosphatase activity"/>
    <property type="evidence" value="ECO:0007669"/>
    <property type="project" value="TreeGrafter"/>
</dbReference>
<dbReference type="InterPro" id="IPR023214">
    <property type="entry name" value="HAD_sf"/>
</dbReference>
<organism evidence="2">
    <name type="scientific">freshwater metagenome</name>
    <dbReference type="NCBI Taxonomy" id="449393"/>
    <lineage>
        <taxon>unclassified sequences</taxon>
        <taxon>metagenomes</taxon>
        <taxon>ecological metagenomes</taxon>
    </lineage>
</organism>
<dbReference type="GO" id="GO:0005737">
    <property type="term" value="C:cytoplasm"/>
    <property type="evidence" value="ECO:0007669"/>
    <property type="project" value="TreeGrafter"/>
</dbReference>
<evidence type="ECO:0000313" key="2">
    <source>
        <dbReference type="EMBL" id="CAB4651320.1"/>
    </source>
</evidence>
<name>A0A6J6KNG1_9ZZZZ</name>
<dbReference type="PANTHER" id="PTHR19288">
    <property type="entry name" value="4-NITROPHENYLPHOSPHATASE-RELATED"/>
    <property type="match status" value="1"/>
</dbReference>
<dbReference type="Pfam" id="PF13242">
    <property type="entry name" value="Hydrolase_like"/>
    <property type="match status" value="1"/>
</dbReference>
<accession>A0A6J6KNG1</accession>
<gene>
    <name evidence="1" type="ORF">UFOPK2171_00227</name>
    <name evidence="2" type="ORF">UFOPK2237_00534</name>
</gene>
<proteinExistence type="predicted"/>
<dbReference type="PANTHER" id="PTHR19288:SF95">
    <property type="entry name" value="D-GLYCEROL 3-PHOSPHATE PHOSPHATASE"/>
    <property type="match status" value="1"/>
</dbReference>
<dbReference type="Gene3D" id="3.40.50.1000">
    <property type="entry name" value="HAD superfamily/HAD-like"/>
    <property type="match status" value="2"/>
</dbReference>